<reference evidence="2" key="1">
    <citation type="journal article" date="2020" name="Nat. Commun.">
        <title>Large-scale genome sequencing of mycorrhizal fungi provides insights into the early evolution of symbiotic traits.</title>
        <authorList>
            <person name="Miyauchi S."/>
            <person name="Kiss E."/>
            <person name="Kuo A."/>
            <person name="Drula E."/>
            <person name="Kohler A."/>
            <person name="Sanchez-Garcia M."/>
            <person name="Morin E."/>
            <person name="Andreopoulos B."/>
            <person name="Barry K.W."/>
            <person name="Bonito G."/>
            <person name="Buee M."/>
            <person name="Carver A."/>
            <person name="Chen C."/>
            <person name="Cichocki N."/>
            <person name="Clum A."/>
            <person name="Culley D."/>
            <person name="Crous P.W."/>
            <person name="Fauchery L."/>
            <person name="Girlanda M."/>
            <person name="Hayes R.D."/>
            <person name="Keri Z."/>
            <person name="LaButti K."/>
            <person name="Lipzen A."/>
            <person name="Lombard V."/>
            <person name="Magnuson J."/>
            <person name="Maillard F."/>
            <person name="Murat C."/>
            <person name="Nolan M."/>
            <person name="Ohm R.A."/>
            <person name="Pangilinan J."/>
            <person name="Pereira M.F."/>
            <person name="Perotto S."/>
            <person name="Peter M."/>
            <person name="Pfister S."/>
            <person name="Riley R."/>
            <person name="Sitrit Y."/>
            <person name="Stielow J.B."/>
            <person name="Szollosi G."/>
            <person name="Zifcakova L."/>
            <person name="Stursova M."/>
            <person name="Spatafora J.W."/>
            <person name="Tedersoo L."/>
            <person name="Vaario L.M."/>
            <person name="Yamada A."/>
            <person name="Yan M."/>
            <person name="Wang P."/>
            <person name="Xu J."/>
            <person name="Bruns T."/>
            <person name="Baldrian P."/>
            <person name="Vilgalys R."/>
            <person name="Dunand C."/>
            <person name="Henrissat B."/>
            <person name="Grigoriev I.V."/>
            <person name="Hibbett D."/>
            <person name="Nagy L.G."/>
            <person name="Martin F.M."/>
        </authorList>
    </citation>
    <scope>NUCLEOTIDE SEQUENCE</scope>
    <source>
        <strain evidence="2">UH-Tt-Lm1</strain>
    </source>
</reference>
<feature type="compositionally biased region" description="Polar residues" evidence="1">
    <location>
        <begin position="106"/>
        <end position="115"/>
    </location>
</feature>
<feature type="region of interest" description="Disordered" evidence="1">
    <location>
        <begin position="96"/>
        <end position="118"/>
    </location>
</feature>
<accession>A0A9P6HET8</accession>
<feature type="compositionally biased region" description="Polar residues" evidence="1">
    <location>
        <begin position="298"/>
        <end position="307"/>
    </location>
</feature>
<evidence type="ECO:0000313" key="3">
    <source>
        <dbReference type="Proteomes" id="UP000736335"/>
    </source>
</evidence>
<name>A0A9P6HET8_9AGAM</name>
<evidence type="ECO:0000313" key="2">
    <source>
        <dbReference type="EMBL" id="KAF9785795.1"/>
    </source>
</evidence>
<dbReference type="EMBL" id="WIUZ02000006">
    <property type="protein sequence ID" value="KAF9785795.1"/>
    <property type="molecule type" value="Genomic_DNA"/>
</dbReference>
<proteinExistence type="predicted"/>
<comment type="caution">
    <text evidence="2">The sequence shown here is derived from an EMBL/GenBank/DDBJ whole genome shotgun (WGS) entry which is preliminary data.</text>
</comment>
<organism evidence="2 3">
    <name type="scientific">Thelephora terrestris</name>
    <dbReference type="NCBI Taxonomy" id="56493"/>
    <lineage>
        <taxon>Eukaryota</taxon>
        <taxon>Fungi</taxon>
        <taxon>Dikarya</taxon>
        <taxon>Basidiomycota</taxon>
        <taxon>Agaricomycotina</taxon>
        <taxon>Agaricomycetes</taxon>
        <taxon>Thelephorales</taxon>
        <taxon>Thelephoraceae</taxon>
        <taxon>Thelephora</taxon>
    </lineage>
</organism>
<dbReference type="Proteomes" id="UP000736335">
    <property type="component" value="Unassembled WGS sequence"/>
</dbReference>
<feature type="region of interest" description="Disordered" evidence="1">
    <location>
        <begin position="213"/>
        <end position="349"/>
    </location>
</feature>
<dbReference type="AlphaFoldDB" id="A0A9P6HET8"/>
<evidence type="ECO:0000256" key="1">
    <source>
        <dbReference type="SAM" id="MobiDB-lite"/>
    </source>
</evidence>
<reference evidence="2" key="2">
    <citation type="submission" date="2020-11" db="EMBL/GenBank/DDBJ databases">
        <authorList>
            <consortium name="DOE Joint Genome Institute"/>
            <person name="Kuo A."/>
            <person name="Miyauchi S."/>
            <person name="Kiss E."/>
            <person name="Drula E."/>
            <person name="Kohler A."/>
            <person name="Sanchez-Garcia M."/>
            <person name="Andreopoulos B."/>
            <person name="Barry K.W."/>
            <person name="Bonito G."/>
            <person name="Buee M."/>
            <person name="Carver A."/>
            <person name="Chen C."/>
            <person name="Cichocki N."/>
            <person name="Clum A."/>
            <person name="Culley D."/>
            <person name="Crous P.W."/>
            <person name="Fauchery L."/>
            <person name="Girlanda M."/>
            <person name="Hayes R."/>
            <person name="Keri Z."/>
            <person name="Labutti K."/>
            <person name="Lipzen A."/>
            <person name="Lombard V."/>
            <person name="Magnuson J."/>
            <person name="Maillard F."/>
            <person name="Morin E."/>
            <person name="Murat C."/>
            <person name="Nolan M."/>
            <person name="Ohm R."/>
            <person name="Pangilinan J."/>
            <person name="Pereira M."/>
            <person name="Perotto S."/>
            <person name="Peter M."/>
            <person name="Riley R."/>
            <person name="Sitrit Y."/>
            <person name="Stielow B."/>
            <person name="Szollosi G."/>
            <person name="Zifcakova L."/>
            <person name="Stursova M."/>
            <person name="Spatafora J.W."/>
            <person name="Tedersoo L."/>
            <person name="Vaario L.-M."/>
            <person name="Yamada A."/>
            <person name="Yan M."/>
            <person name="Wang P."/>
            <person name="Xu J."/>
            <person name="Bruns T."/>
            <person name="Baldrian P."/>
            <person name="Vilgalys R."/>
            <person name="Henrissat B."/>
            <person name="Grigoriev I.V."/>
            <person name="Hibbett D."/>
            <person name="Nagy L.G."/>
            <person name="Martin F.M."/>
        </authorList>
    </citation>
    <scope>NUCLEOTIDE SEQUENCE</scope>
    <source>
        <strain evidence="2">UH-Tt-Lm1</strain>
    </source>
</reference>
<sequence>MIEAQTSREATEVLLFRWFRTHARLASSSGSEDGPKVELAEPKAKRKFIPSLPILELQPAVQPQAPDVVHPHILPNANSFHLADYIDKSWSEIIYPNQREGPSPTPRSDTSSIKTELSHPRLSLDISEPTLLRPFERISGRRTIPHVQSDPGQVSHTSEERTPFSLLEVISLESLTREFDLGLLSAFPAPPKPAPVRPPSLLKKLGIKSPFSWPSLSPTPDSTPSSPQALRTRLERGNESHSSLSRSTPGSAHELERDSSMYYGSSSQSSNTTSVIVDSHDRSPSPDLPPRSSLIPSVSSRWNFLTKSKQKPKARKVSALFASSKSPAPSHGKENVFPKNLSHRVFGNG</sequence>
<protein>
    <submittedName>
        <fullName evidence="2">Uncharacterized protein</fullName>
    </submittedName>
</protein>
<gene>
    <name evidence="2" type="ORF">BJ322DRAFT_741324</name>
</gene>
<feature type="compositionally biased region" description="Polar residues" evidence="1">
    <location>
        <begin position="240"/>
        <end position="250"/>
    </location>
</feature>
<feature type="compositionally biased region" description="Low complexity" evidence="1">
    <location>
        <begin position="214"/>
        <end position="227"/>
    </location>
</feature>
<feature type="compositionally biased region" description="Low complexity" evidence="1">
    <location>
        <begin position="260"/>
        <end position="274"/>
    </location>
</feature>
<keyword evidence="3" id="KW-1185">Reference proteome</keyword>
<dbReference type="OrthoDB" id="10634554at2759"/>